<keyword evidence="5" id="KW-0333">Golgi apparatus</keyword>
<evidence type="ECO:0000256" key="6">
    <source>
        <dbReference type="SAM" id="Phobius"/>
    </source>
</evidence>
<dbReference type="InterPro" id="IPR004263">
    <property type="entry name" value="Exostosin"/>
</dbReference>
<dbReference type="EMBL" id="JAYDYQ010001086">
    <property type="protein sequence ID" value="KAK4492874.1"/>
    <property type="molecule type" value="Genomic_DNA"/>
</dbReference>
<feature type="domain" description="Exostosin GT47" evidence="7">
    <location>
        <begin position="2"/>
        <end position="233"/>
    </location>
</feature>
<dbReference type="Pfam" id="PF03016">
    <property type="entry name" value="Exostosin_GT47"/>
    <property type="match status" value="1"/>
</dbReference>
<keyword evidence="6" id="KW-0472">Membrane</keyword>
<dbReference type="PANTHER" id="PTHR11062:SF219">
    <property type="entry name" value="XYLOGLUCAN GALACTOSYLTRANSFERASE XLT2-LIKE"/>
    <property type="match status" value="1"/>
</dbReference>
<reference evidence="8 9" key="1">
    <citation type="journal article" date="2023" name="bioRxiv">
        <title>Genome report: Whole genome sequence and annotation of Penstemon davidsonii.</title>
        <authorList>
            <person name="Ostevik K.L."/>
            <person name="Alabady M."/>
            <person name="Zhang M."/>
            <person name="Rausher M.D."/>
        </authorList>
    </citation>
    <scope>NUCLEOTIDE SEQUENCE [LARGE SCALE GENOMIC DNA]</scope>
    <source>
        <strain evidence="8">DNT005</strain>
        <tissue evidence="8">Whole leaf</tissue>
    </source>
</reference>
<dbReference type="InterPro" id="IPR040911">
    <property type="entry name" value="Exostosin_GT47"/>
</dbReference>
<evidence type="ECO:0000256" key="1">
    <source>
        <dbReference type="ARBA" id="ARBA00004323"/>
    </source>
</evidence>
<sequence length="290" mass="33890">MNQDNATAFYIPFYVGLAVGKFLWLKHTAREIDFHSVKMLNWVENQAPWKRRNGSDHFILIGRLTWDFRRLSPDSDTEWGTNFLYMPLMKNVLRLTPERNVWDDLEISVPYPNPFHPRSESDIHQWQREVLMTYCKNEMSSCRAVDCSVTSCLDGANATIEAFLDSDFCLQPKGDGFTRRATFDCMLAGTIPVFFWKGSFENQYQWHLPKAAETYSVFIDNKDVRNDSTIIRRVLEKYSREDVKKMRERIIDLMPKFLIAAFDADLGSTKDAFDIAIEGAFKRFTLQRKT</sequence>
<accession>A0ABR0DUG4</accession>
<keyword evidence="4" id="KW-0735">Signal-anchor</keyword>
<keyword evidence="3" id="KW-0808">Transferase</keyword>
<organism evidence="8 9">
    <name type="scientific">Penstemon davidsonii</name>
    <dbReference type="NCBI Taxonomy" id="160366"/>
    <lineage>
        <taxon>Eukaryota</taxon>
        <taxon>Viridiplantae</taxon>
        <taxon>Streptophyta</taxon>
        <taxon>Embryophyta</taxon>
        <taxon>Tracheophyta</taxon>
        <taxon>Spermatophyta</taxon>
        <taxon>Magnoliopsida</taxon>
        <taxon>eudicotyledons</taxon>
        <taxon>Gunneridae</taxon>
        <taxon>Pentapetalae</taxon>
        <taxon>asterids</taxon>
        <taxon>lamiids</taxon>
        <taxon>Lamiales</taxon>
        <taxon>Plantaginaceae</taxon>
        <taxon>Cheloneae</taxon>
        <taxon>Penstemon</taxon>
    </lineage>
</organism>
<evidence type="ECO:0000313" key="9">
    <source>
        <dbReference type="Proteomes" id="UP001291926"/>
    </source>
</evidence>
<evidence type="ECO:0000256" key="2">
    <source>
        <dbReference type="ARBA" id="ARBA00010271"/>
    </source>
</evidence>
<keyword evidence="9" id="KW-1185">Reference proteome</keyword>
<evidence type="ECO:0000259" key="7">
    <source>
        <dbReference type="Pfam" id="PF03016"/>
    </source>
</evidence>
<comment type="subcellular location">
    <subcellularLocation>
        <location evidence="1">Golgi apparatus membrane</location>
        <topology evidence="1">Single-pass type II membrane protein</topology>
    </subcellularLocation>
</comment>
<keyword evidence="6" id="KW-0812">Transmembrane</keyword>
<keyword evidence="6" id="KW-1133">Transmembrane helix</keyword>
<gene>
    <name evidence="8" type="ORF">RD792_000199</name>
</gene>
<dbReference type="Proteomes" id="UP001291926">
    <property type="component" value="Unassembled WGS sequence"/>
</dbReference>
<protein>
    <recommendedName>
        <fullName evidence="7">Exostosin GT47 domain-containing protein</fullName>
    </recommendedName>
</protein>
<feature type="transmembrane region" description="Helical" evidence="6">
    <location>
        <begin position="6"/>
        <end position="25"/>
    </location>
</feature>
<comment type="caution">
    <text evidence="8">The sequence shown here is derived from an EMBL/GenBank/DDBJ whole genome shotgun (WGS) entry which is preliminary data.</text>
</comment>
<keyword evidence="3" id="KW-0328">Glycosyltransferase</keyword>
<comment type="similarity">
    <text evidence="2">Belongs to the glycosyltransferase 47 family.</text>
</comment>
<name>A0ABR0DUG4_9LAMI</name>
<evidence type="ECO:0000256" key="3">
    <source>
        <dbReference type="ARBA" id="ARBA00022676"/>
    </source>
</evidence>
<dbReference type="PANTHER" id="PTHR11062">
    <property type="entry name" value="EXOSTOSIN HEPARAN SULFATE GLYCOSYLTRANSFERASE -RELATED"/>
    <property type="match status" value="1"/>
</dbReference>
<evidence type="ECO:0000256" key="5">
    <source>
        <dbReference type="ARBA" id="ARBA00023034"/>
    </source>
</evidence>
<evidence type="ECO:0000313" key="8">
    <source>
        <dbReference type="EMBL" id="KAK4492874.1"/>
    </source>
</evidence>
<proteinExistence type="inferred from homology"/>
<evidence type="ECO:0000256" key="4">
    <source>
        <dbReference type="ARBA" id="ARBA00022968"/>
    </source>
</evidence>